<name>L1J363_GUITC</name>
<dbReference type="Proteomes" id="UP000011087">
    <property type="component" value="Unassembled WGS sequence"/>
</dbReference>
<feature type="domain" description="HTH CENPB-type" evidence="2">
    <location>
        <begin position="185"/>
        <end position="254"/>
    </location>
</feature>
<accession>L1J363</accession>
<dbReference type="PaxDb" id="55529-EKX42946"/>
<dbReference type="EnsemblProtists" id="EKX42946">
    <property type="protein sequence ID" value="EKX42946"/>
    <property type="gene ID" value="GUITHDRAFT_110992"/>
</dbReference>
<evidence type="ECO:0000313" key="4">
    <source>
        <dbReference type="EnsemblProtists" id="EKX42946"/>
    </source>
</evidence>
<evidence type="ECO:0000256" key="1">
    <source>
        <dbReference type="ARBA" id="ARBA00023125"/>
    </source>
</evidence>
<proteinExistence type="predicted"/>
<dbReference type="RefSeq" id="XP_005829926.1">
    <property type="nucleotide sequence ID" value="XM_005829869.1"/>
</dbReference>
<evidence type="ECO:0000313" key="5">
    <source>
        <dbReference type="Proteomes" id="UP000011087"/>
    </source>
</evidence>
<dbReference type="AlphaFoldDB" id="L1J363"/>
<reference evidence="4" key="3">
    <citation type="submission" date="2015-06" db="UniProtKB">
        <authorList>
            <consortium name="EnsemblProtists"/>
        </authorList>
    </citation>
    <scope>IDENTIFICATION</scope>
</reference>
<dbReference type="InterPro" id="IPR009057">
    <property type="entry name" value="Homeodomain-like_sf"/>
</dbReference>
<reference evidence="5" key="2">
    <citation type="submission" date="2012-11" db="EMBL/GenBank/DDBJ databases">
        <authorList>
            <person name="Kuo A."/>
            <person name="Curtis B.A."/>
            <person name="Tanifuji G."/>
            <person name="Burki F."/>
            <person name="Gruber A."/>
            <person name="Irimia M."/>
            <person name="Maruyama S."/>
            <person name="Arias M.C."/>
            <person name="Ball S.G."/>
            <person name="Gile G.H."/>
            <person name="Hirakawa Y."/>
            <person name="Hopkins J.F."/>
            <person name="Rensing S.A."/>
            <person name="Schmutz J."/>
            <person name="Symeonidi A."/>
            <person name="Elias M."/>
            <person name="Eveleigh R.J."/>
            <person name="Herman E.K."/>
            <person name="Klute M.J."/>
            <person name="Nakayama T."/>
            <person name="Obornik M."/>
            <person name="Reyes-Prieto A."/>
            <person name="Armbrust E.V."/>
            <person name="Aves S.J."/>
            <person name="Beiko R.G."/>
            <person name="Coutinho P."/>
            <person name="Dacks J.B."/>
            <person name="Durnford D.G."/>
            <person name="Fast N.M."/>
            <person name="Green B.R."/>
            <person name="Grisdale C."/>
            <person name="Hempe F."/>
            <person name="Henrissat B."/>
            <person name="Hoppner M.P."/>
            <person name="Ishida K.-I."/>
            <person name="Kim E."/>
            <person name="Koreny L."/>
            <person name="Kroth P.G."/>
            <person name="Liu Y."/>
            <person name="Malik S.-B."/>
            <person name="Maier U.G."/>
            <person name="McRose D."/>
            <person name="Mock T."/>
            <person name="Neilson J.A."/>
            <person name="Onodera N.T."/>
            <person name="Poole A.M."/>
            <person name="Pritham E.J."/>
            <person name="Richards T.A."/>
            <person name="Rocap G."/>
            <person name="Roy S.W."/>
            <person name="Sarai C."/>
            <person name="Schaack S."/>
            <person name="Shirato S."/>
            <person name="Slamovits C.H."/>
            <person name="Spencer D.F."/>
            <person name="Suzuki S."/>
            <person name="Worden A.Z."/>
            <person name="Zauner S."/>
            <person name="Barry K."/>
            <person name="Bell C."/>
            <person name="Bharti A.K."/>
            <person name="Crow J.A."/>
            <person name="Grimwood J."/>
            <person name="Kramer R."/>
            <person name="Lindquist E."/>
            <person name="Lucas S."/>
            <person name="Salamov A."/>
            <person name="McFadden G.I."/>
            <person name="Lane C.E."/>
            <person name="Keeling P.J."/>
            <person name="Gray M.W."/>
            <person name="Grigoriev I.V."/>
            <person name="Archibald J.M."/>
        </authorList>
    </citation>
    <scope>NUCLEOTIDE SEQUENCE</scope>
    <source>
        <strain evidence="5">CCMP2712</strain>
    </source>
</reference>
<dbReference type="Gene3D" id="1.10.10.60">
    <property type="entry name" value="Homeodomain-like"/>
    <property type="match status" value="2"/>
</dbReference>
<dbReference type="Pfam" id="PF03221">
    <property type="entry name" value="HTH_Tnp_Tc5"/>
    <property type="match status" value="1"/>
</dbReference>
<dbReference type="SUPFAM" id="SSF46689">
    <property type="entry name" value="Homeodomain-like"/>
    <property type="match status" value="1"/>
</dbReference>
<dbReference type="GO" id="GO:0003677">
    <property type="term" value="F:DNA binding"/>
    <property type="evidence" value="ECO:0007669"/>
    <property type="project" value="UniProtKB-KW"/>
</dbReference>
<gene>
    <name evidence="3" type="ORF">GUITHDRAFT_110992</name>
</gene>
<organism evidence="3">
    <name type="scientific">Guillardia theta (strain CCMP2712)</name>
    <name type="common">Cryptophyte</name>
    <dbReference type="NCBI Taxonomy" id="905079"/>
    <lineage>
        <taxon>Eukaryota</taxon>
        <taxon>Cryptophyceae</taxon>
        <taxon>Pyrenomonadales</taxon>
        <taxon>Geminigeraceae</taxon>
        <taxon>Guillardia</taxon>
    </lineage>
</organism>
<evidence type="ECO:0000259" key="2">
    <source>
        <dbReference type="PROSITE" id="PS51253"/>
    </source>
</evidence>
<dbReference type="InterPro" id="IPR006600">
    <property type="entry name" value="HTH_CenpB_DNA-bd_dom"/>
</dbReference>
<dbReference type="PROSITE" id="PS51253">
    <property type="entry name" value="HTH_CENPB"/>
    <property type="match status" value="1"/>
</dbReference>
<reference evidence="3 5" key="1">
    <citation type="journal article" date="2012" name="Nature">
        <title>Algal genomes reveal evolutionary mosaicism and the fate of nucleomorphs.</title>
        <authorList>
            <consortium name="DOE Joint Genome Institute"/>
            <person name="Curtis B.A."/>
            <person name="Tanifuji G."/>
            <person name="Burki F."/>
            <person name="Gruber A."/>
            <person name="Irimia M."/>
            <person name="Maruyama S."/>
            <person name="Arias M.C."/>
            <person name="Ball S.G."/>
            <person name="Gile G.H."/>
            <person name="Hirakawa Y."/>
            <person name="Hopkins J.F."/>
            <person name="Kuo A."/>
            <person name="Rensing S.A."/>
            <person name="Schmutz J."/>
            <person name="Symeonidi A."/>
            <person name="Elias M."/>
            <person name="Eveleigh R.J."/>
            <person name="Herman E.K."/>
            <person name="Klute M.J."/>
            <person name="Nakayama T."/>
            <person name="Obornik M."/>
            <person name="Reyes-Prieto A."/>
            <person name="Armbrust E.V."/>
            <person name="Aves S.J."/>
            <person name="Beiko R.G."/>
            <person name="Coutinho P."/>
            <person name="Dacks J.B."/>
            <person name="Durnford D.G."/>
            <person name="Fast N.M."/>
            <person name="Green B.R."/>
            <person name="Grisdale C.J."/>
            <person name="Hempel F."/>
            <person name="Henrissat B."/>
            <person name="Hoppner M.P."/>
            <person name="Ishida K."/>
            <person name="Kim E."/>
            <person name="Koreny L."/>
            <person name="Kroth P.G."/>
            <person name="Liu Y."/>
            <person name="Malik S.B."/>
            <person name="Maier U.G."/>
            <person name="McRose D."/>
            <person name="Mock T."/>
            <person name="Neilson J.A."/>
            <person name="Onodera N.T."/>
            <person name="Poole A.M."/>
            <person name="Pritham E.J."/>
            <person name="Richards T.A."/>
            <person name="Rocap G."/>
            <person name="Roy S.W."/>
            <person name="Sarai C."/>
            <person name="Schaack S."/>
            <person name="Shirato S."/>
            <person name="Slamovits C.H."/>
            <person name="Spencer D.F."/>
            <person name="Suzuki S."/>
            <person name="Worden A.Z."/>
            <person name="Zauner S."/>
            <person name="Barry K."/>
            <person name="Bell C."/>
            <person name="Bharti A.K."/>
            <person name="Crow J.A."/>
            <person name="Grimwood J."/>
            <person name="Kramer R."/>
            <person name="Lindquist E."/>
            <person name="Lucas S."/>
            <person name="Salamov A."/>
            <person name="McFadden G.I."/>
            <person name="Lane C.E."/>
            <person name="Keeling P.J."/>
            <person name="Gray M.W."/>
            <person name="Grigoriev I.V."/>
            <person name="Archibald J.M."/>
        </authorList>
    </citation>
    <scope>NUCLEOTIDE SEQUENCE</scope>
    <source>
        <strain evidence="3 5">CCMP2712</strain>
    </source>
</reference>
<evidence type="ECO:0000313" key="3">
    <source>
        <dbReference type="EMBL" id="EKX42946.1"/>
    </source>
</evidence>
<keyword evidence="1" id="KW-0238">DNA-binding</keyword>
<dbReference type="EMBL" id="JH993013">
    <property type="protein sequence ID" value="EKX42946.1"/>
    <property type="molecule type" value="Genomic_DNA"/>
</dbReference>
<dbReference type="SMART" id="SM00674">
    <property type="entry name" value="CENPB"/>
    <property type="match status" value="1"/>
</dbReference>
<dbReference type="HOGENOM" id="CLU_1059399_0_0_1"/>
<dbReference type="GeneID" id="17299579"/>
<protein>
    <recommendedName>
        <fullName evidence="2">HTH CENPB-type domain-containing protein</fullName>
    </recommendedName>
</protein>
<keyword evidence="5" id="KW-1185">Reference proteome</keyword>
<sequence>MHGDHLRLNEAASIALDLYSSTQQLDQYERPGQDEMNKAEIETLPFVSVWTEDEAVMDYSLDHFLNPLPAISSEEVGLQGSCSSSVWSSQSAETSADISTQSSTMSSSGCWSDARRAKHSISCRSKTKLSIAEKLAIVSDFELNRTPQSVLAARFGKSKSAISKILRPDSVARLRSIERMGVEASQSSCARSHNEELERRLHEYVEANQRESQWRLEIRRRAEEVGRELGLLGFHATKGWCDRFIRRHGFEQRGWGPKGPTAT</sequence>
<dbReference type="KEGG" id="gtt:GUITHDRAFT_110992"/>